<dbReference type="NCBIfam" id="TIGR00576">
    <property type="entry name" value="dut"/>
    <property type="match status" value="1"/>
</dbReference>
<dbReference type="GO" id="GO:0000287">
    <property type="term" value="F:magnesium ion binding"/>
    <property type="evidence" value="ECO:0007669"/>
    <property type="project" value="InterPro"/>
</dbReference>
<dbReference type="EC" id="3.6.1.23" evidence="2"/>
<reference evidence="6" key="1">
    <citation type="journal article" date="2021" name="Proc. Natl. Acad. Sci. U.S.A.">
        <title>A Catalog of Tens of Thousands of Viruses from Human Metagenomes Reveals Hidden Associations with Chronic Diseases.</title>
        <authorList>
            <person name="Tisza M.J."/>
            <person name="Buck C.B."/>
        </authorList>
    </citation>
    <scope>NUCLEOTIDE SEQUENCE</scope>
    <source>
        <strain evidence="6">CtCpP1</strain>
    </source>
</reference>
<dbReference type="SUPFAM" id="SSF51283">
    <property type="entry name" value="dUTPase-like"/>
    <property type="match status" value="1"/>
</dbReference>
<comment type="similarity">
    <text evidence="1">Belongs to the dUTPase family.</text>
</comment>
<dbReference type="EMBL" id="BK016213">
    <property type="protein sequence ID" value="DAG02675.1"/>
    <property type="molecule type" value="Genomic_DNA"/>
</dbReference>
<dbReference type="InterPro" id="IPR036157">
    <property type="entry name" value="dUTPase-like_sf"/>
</dbReference>
<organism evidence="6">
    <name type="scientific">Myoviridae sp. ctCpP1</name>
    <dbReference type="NCBI Taxonomy" id="2825054"/>
    <lineage>
        <taxon>Viruses</taxon>
        <taxon>Duplodnaviria</taxon>
        <taxon>Heunggongvirae</taxon>
        <taxon>Uroviricota</taxon>
        <taxon>Caudoviricetes</taxon>
    </lineage>
</organism>
<dbReference type="PANTHER" id="PTHR11241:SF0">
    <property type="entry name" value="DEOXYURIDINE 5'-TRIPHOSPHATE NUCLEOTIDOHYDROLASE"/>
    <property type="match status" value="1"/>
</dbReference>
<evidence type="ECO:0000313" key="6">
    <source>
        <dbReference type="EMBL" id="DAG02675.1"/>
    </source>
</evidence>
<protein>
    <recommendedName>
        <fullName evidence="2">dUTP diphosphatase</fullName>
        <ecNumber evidence="2">3.6.1.23</ecNumber>
    </recommendedName>
</protein>
<dbReference type="CDD" id="cd07557">
    <property type="entry name" value="trimeric_dUTPase"/>
    <property type="match status" value="1"/>
</dbReference>
<evidence type="ECO:0000256" key="4">
    <source>
        <dbReference type="ARBA" id="ARBA00023080"/>
    </source>
</evidence>
<dbReference type="Gene3D" id="2.70.40.10">
    <property type="match status" value="1"/>
</dbReference>
<evidence type="ECO:0000259" key="5">
    <source>
        <dbReference type="Pfam" id="PF00692"/>
    </source>
</evidence>
<dbReference type="InterPro" id="IPR033704">
    <property type="entry name" value="dUTPase_trimeric"/>
</dbReference>
<dbReference type="InterPro" id="IPR029054">
    <property type="entry name" value="dUTPase-like"/>
</dbReference>
<evidence type="ECO:0000256" key="3">
    <source>
        <dbReference type="ARBA" id="ARBA00022801"/>
    </source>
</evidence>
<evidence type="ECO:0000256" key="1">
    <source>
        <dbReference type="ARBA" id="ARBA00006581"/>
    </source>
</evidence>
<dbReference type="InterPro" id="IPR008181">
    <property type="entry name" value="dUTPase"/>
</dbReference>
<dbReference type="PANTHER" id="PTHR11241">
    <property type="entry name" value="DEOXYURIDINE 5'-TRIPHOSPHATE NUCLEOTIDOHYDROLASE"/>
    <property type="match status" value="1"/>
</dbReference>
<keyword evidence="3" id="KW-0378">Hydrolase</keyword>
<evidence type="ECO:0000256" key="2">
    <source>
        <dbReference type="ARBA" id="ARBA00012379"/>
    </source>
</evidence>
<dbReference type="NCBIfam" id="NF001862">
    <property type="entry name" value="PRK00601.1"/>
    <property type="match status" value="1"/>
</dbReference>
<dbReference type="Pfam" id="PF00692">
    <property type="entry name" value="dUTPase"/>
    <property type="match status" value="1"/>
</dbReference>
<sequence>MEIMLDNGAYMPSRGHGTDAGLDLRTPGAVTVPAYGSVLVDTGVHVALPSGCAGLLVSKSGLNVRHDITSTGLIDEGYTGSIVVKLYNHGGGDYRLEAGDKITQLVVFPVVCESLEQVSVFNATERGDNGFGSTGR</sequence>
<proteinExistence type="inferred from homology"/>
<keyword evidence="4" id="KW-0546">Nucleotide metabolism</keyword>
<name>A0A8S5V7R2_9CAUD</name>
<accession>A0A8S5V7R2</accession>
<dbReference type="GO" id="GO:0006226">
    <property type="term" value="P:dUMP biosynthetic process"/>
    <property type="evidence" value="ECO:0007669"/>
    <property type="project" value="InterPro"/>
</dbReference>
<feature type="domain" description="dUTPase-like" evidence="5">
    <location>
        <begin position="10"/>
        <end position="135"/>
    </location>
</feature>
<dbReference type="GO" id="GO:0046081">
    <property type="term" value="P:dUTP catabolic process"/>
    <property type="evidence" value="ECO:0007669"/>
    <property type="project" value="InterPro"/>
</dbReference>
<dbReference type="GO" id="GO:0004170">
    <property type="term" value="F:dUTP diphosphatase activity"/>
    <property type="evidence" value="ECO:0007669"/>
    <property type="project" value="UniProtKB-EC"/>
</dbReference>